<evidence type="ECO:0000256" key="2">
    <source>
        <dbReference type="ARBA" id="ARBA00022670"/>
    </source>
</evidence>
<evidence type="ECO:0000256" key="6">
    <source>
        <dbReference type="ARBA" id="ARBA00023125"/>
    </source>
</evidence>
<gene>
    <name evidence="9" type="ORF">BXT84_12525</name>
</gene>
<keyword evidence="2 8" id="KW-0645">Protease</keyword>
<keyword evidence="5" id="KW-0190">Covalent protein-DNA linkage</keyword>
<evidence type="ECO:0000313" key="10">
    <source>
        <dbReference type="Proteomes" id="UP000325292"/>
    </source>
</evidence>
<dbReference type="EMBL" id="CP019454">
    <property type="protein sequence ID" value="AUW94668.1"/>
    <property type="molecule type" value="Genomic_DNA"/>
</dbReference>
<keyword evidence="3" id="KW-0227">DNA damage</keyword>
<dbReference type="SUPFAM" id="SSF143081">
    <property type="entry name" value="BB1717-like"/>
    <property type="match status" value="1"/>
</dbReference>
<dbReference type="InterPro" id="IPR003738">
    <property type="entry name" value="SRAP"/>
</dbReference>
<organism evidence="9 10">
    <name type="scientific">Sulfobacillus thermotolerans</name>
    <dbReference type="NCBI Taxonomy" id="338644"/>
    <lineage>
        <taxon>Bacteria</taxon>
        <taxon>Bacillati</taxon>
        <taxon>Bacillota</taxon>
        <taxon>Clostridia</taxon>
        <taxon>Eubacteriales</taxon>
        <taxon>Clostridiales Family XVII. Incertae Sedis</taxon>
        <taxon>Sulfobacillus</taxon>
    </lineage>
</organism>
<evidence type="ECO:0000256" key="5">
    <source>
        <dbReference type="ARBA" id="ARBA00023124"/>
    </source>
</evidence>
<dbReference type="PANTHER" id="PTHR13604">
    <property type="entry name" value="DC12-RELATED"/>
    <property type="match status" value="1"/>
</dbReference>
<comment type="similarity">
    <text evidence="1 8">Belongs to the SOS response-associated peptidase family.</text>
</comment>
<keyword evidence="7" id="KW-0456">Lyase</keyword>
<dbReference type="InterPro" id="IPR036590">
    <property type="entry name" value="SRAP-like"/>
</dbReference>
<dbReference type="Gene3D" id="3.90.1680.10">
    <property type="entry name" value="SOS response associated peptidase-like"/>
    <property type="match status" value="1"/>
</dbReference>
<dbReference type="PANTHER" id="PTHR13604:SF0">
    <property type="entry name" value="ABASIC SITE PROCESSING PROTEIN HMCES"/>
    <property type="match status" value="1"/>
</dbReference>
<evidence type="ECO:0000256" key="7">
    <source>
        <dbReference type="ARBA" id="ARBA00023239"/>
    </source>
</evidence>
<evidence type="ECO:0000256" key="1">
    <source>
        <dbReference type="ARBA" id="ARBA00008136"/>
    </source>
</evidence>
<sequence length="207" mass="23807">MCGRYSLGLSWEQLVESWHLASWPVEPHWTPRWNIAPGQDILALGPSKEGETKAAWVRWGYPLGNRLLINARCESLTTKPLFHEAMKSQRTVIPADGFYEWAPDRRAFRFTAQVPLSIAGLLLRSRQEPIWRVVLITCPANRWVGDIHDRMPWLLTPEQVPLWLDRHSTQYRTLSATELPLTRYAVSSRLNSAQEDTPDLVLPMPES</sequence>
<dbReference type="Proteomes" id="UP000325292">
    <property type="component" value="Chromosome"/>
</dbReference>
<evidence type="ECO:0000256" key="3">
    <source>
        <dbReference type="ARBA" id="ARBA00022763"/>
    </source>
</evidence>
<accession>A0ABM6RTL7</accession>
<evidence type="ECO:0000313" key="9">
    <source>
        <dbReference type="EMBL" id="AUW94668.1"/>
    </source>
</evidence>
<keyword evidence="6" id="KW-0238">DNA-binding</keyword>
<dbReference type="Pfam" id="PF02586">
    <property type="entry name" value="SRAP"/>
    <property type="match status" value="1"/>
</dbReference>
<reference evidence="9 10" key="1">
    <citation type="journal article" date="2019" name="Sci. Rep.">
        <title>Sulfobacillus thermotolerans: new insights into resistance and metabolic capacities of acidophilic chemolithotrophs.</title>
        <authorList>
            <person name="Panyushkina A.E."/>
            <person name="Babenko V.V."/>
            <person name="Nikitina A.S."/>
            <person name="Selezneva O.V."/>
            <person name="Tsaplina I.A."/>
            <person name="Letarova M.A."/>
            <person name="Kostryukova E.S."/>
            <person name="Letarov A.V."/>
        </authorList>
    </citation>
    <scope>NUCLEOTIDE SEQUENCE [LARGE SCALE GENOMIC DNA]</scope>
    <source>
        <strain evidence="9 10">Kr1</strain>
    </source>
</reference>
<evidence type="ECO:0000256" key="4">
    <source>
        <dbReference type="ARBA" id="ARBA00022801"/>
    </source>
</evidence>
<keyword evidence="4 8" id="KW-0378">Hydrolase</keyword>
<proteinExistence type="inferred from homology"/>
<keyword evidence="10" id="KW-1185">Reference proteome</keyword>
<protein>
    <recommendedName>
        <fullName evidence="8">Abasic site processing protein</fullName>
        <ecNumber evidence="8">3.4.-.-</ecNumber>
    </recommendedName>
</protein>
<dbReference type="EC" id="3.4.-.-" evidence="8"/>
<evidence type="ECO:0000256" key="8">
    <source>
        <dbReference type="RuleBase" id="RU364100"/>
    </source>
</evidence>
<name>A0ABM6RTL7_9FIRM</name>